<dbReference type="Pfam" id="PF00437">
    <property type="entry name" value="T2SSE"/>
    <property type="match status" value="1"/>
</dbReference>
<proteinExistence type="inferred from homology"/>
<dbReference type="Proteomes" id="UP001431199">
    <property type="component" value="Unassembled WGS sequence"/>
</dbReference>
<evidence type="ECO:0000313" key="5">
    <source>
        <dbReference type="Proteomes" id="UP001431199"/>
    </source>
</evidence>
<organism evidence="4 5">
    <name type="scientific">Eubacterium album</name>
    <dbReference type="NCBI Taxonomy" id="2978477"/>
    <lineage>
        <taxon>Bacteria</taxon>
        <taxon>Bacillati</taxon>
        <taxon>Bacillota</taxon>
        <taxon>Clostridia</taxon>
        <taxon>Eubacteriales</taxon>
        <taxon>Eubacteriaceae</taxon>
        <taxon>Eubacterium</taxon>
    </lineage>
</organism>
<keyword evidence="5" id="KW-1185">Reference proteome</keyword>
<dbReference type="EMBL" id="JAODBU010000006">
    <property type="protein sequence ID" value="MCT7398717.1"/>
    <property type="molecule type" value="Genomic_DNA"/>
</dbReference>
<name>A0ABT2M244_9FIRM</name>
<accession>A0ABT2M244</accession>
<comment type="caution">
    <text evidence="4">The sequence shown here is derived from an EMBL/GenBank/DDBJ whole genome shotgun (WGS) entry which is preliminary data.</text>
</comment>
<feature type="region of interest" description="Disordered" evidence="2">
    <location>
        <begin position="1"/>
        <end position="28"/>
    </location>
</feature>
<evidence type="ECO:0000313" key="4">
    <source>
        <dbReference type="EMBL" id="MCT7398717.1"/>
    </source>
</evidence>
<evidence type="ECO:0000256" key="1">
    <source>
        <dbReference type="ARBA" id="ARBA00006611"/>
    </source>
</evidence>
<sequence length="452" mass="50012">MGLLDIIEKNKEENGEETSTTKQEQKKVEEVKEVKVEDPYDAVKKKIHGRIILALNRAGKATVDRDEMEKLLTEEVDKDEYNIPRVERKSIVKSLLDDILGYGPIQDLIDSDSCSEIMVNGPNRVYIEQKGKLVLTDIKFRDEEHLMNIIDRIVTQVGRHVDEASPMVDARLPDGSRVNAIIPPISLIGAVLTIRKFSSTPVTAAQLVEWGSLNPVMLSFLEACVKGKLNIVVSGGTGSGKTTLLNVLSSYIPEDERIVTIEDAAEVQLHQDHVITLECRPANLEGKGAITIRSLVKNALRMRPDRIIVGEVRSEETLDMLQAMNTGHDGSLTTTHANSPRDAMARIETMVMMSGMELPVKAIRDQASSAIDLVIQQSRLRDGSRKVTSITEVVGMEGDVVSLQDIFVYETDGTLDSRGKFKGQFRATGVVPKCIEKIRGNGVVVKNEWFAN</sequence>
<dbReference type="Gene3D" id="3.30.450.380">
    <property type="match status" value="1"/>
</dbReference>
<dbReference type="InterPro" id="IPR027417">
    <property type="entry name" value="P-loop_NTPase"/>
</dbReference>
<dbReference type="PANTHER" id="PTHR30486">
    <property type="entry name" value="TWITCHING MOTILITY PROTEIN PILT"/>
    <property type="match status" value="1"/>
</dbReference>
<dbReference type="InterPro" id="IPR050921">
    <property type="entry name" value="T4SS_GSP_E_ATPase"/>
</dbReference>
<dbReference type="PANTHER" id="PTHR30486:SF15">
    <property type="entry name" value="TYPE II_IV SECRETION SYSTEM ATPASE"/>
    <property type="match status" value="1"/>
</dbReference>
<dbReference type="RefSeq" id="WP_260978605.1">
    <property type="nucleotide sequence ID" value="NZ_JAODBU010000006.1"/>
</dbReference>
<dbReference type="Gene3D" id="3.40.50.300">
    <property type="entry name" value="P-loop containing nucleotide triphosphate hydrolases"/>
    <property type="match status" value="1"/>
</dbReference>
<dbReference type="CDD" id="cd01130">
    <property type="entry name" value="VirB11-like_ATPase"/>
    <property type="match status" value="1"/>
</dbReference>
<reference evidence="4" key="1">
    <citation type="submission" date="2022-09" db="EMBL/GenBank/DDBJ databases">
        <title>Eubacterium sp. LFL-14 isolated from human feces.</title>
        <authorList>
            <person name="Liu F."/>
        </authorList>
    </citation>
    <scope>NUCLEOTIDE SEQUENCE</scope>
    <source>
        <strain evidence="4">LFL-14</strain>
    </source>
</reference>
<feature type="domain" description="Bacterial type II secretion system protein E" evidence="3">
    <location>
        <begin position="102"/>
        <end position="381"/>
    </location>
</feature>
<evidence type="ECO:0000256" key="2">
    <source>
        <dbReference type="SAM" id="MobiDB-lite"/>
    </source>
</evidence>
<dbReference type="InterPro" id="IPR001482">
    <property type="entry name" value="T2SS/T4SS_dom"/>
</dbReference>
<evidence type="ECO:0000259" key="3">
    <source>
        <dbReference type="Pfam" id="PF00437"/>
    </source>
</evidence>
<feature type="compositionally biased region" description="Basic and acidic residues" evidence="2">
    <location>
        <begin position="1"/>
        <end position="13"/>
    </location>
</feature>
<comment type="similarity">
    <text evidence="1">Belongs to the GSP E family.</text>
</comment>
<dbReference type="SUPFAM" id="SSF52540">
    <property type="entry name" value="P-loop containing nucleoside triphosphate hydrolases"/>
    <property type="match status" value="1"/>
</dbReference>
<gene>
    <name evidence="4" type="ORF">N5B56_06400</name>
</gene>
<protein>
    <submittedName>
        <fullName evidence="4">CpaF family protein</fullName>
    </submittedName>
</protein>